<evidence type="ECO:0000313" key="1">
    <source>
        <dbReference type="EMBL" id="MPN27754.1"/>
    </source>
</evidence>
<reference evidence="1" key="1">
    <citation type="submission" date="2019-08" db="EMBL/GenBank/DDBJ databases">
        <authorList>
            <person name="Kucharzyk K."/>
            <person name="Murdoch R.W."/>
            <person name="Higgins S."/>
            <person name="Loffler F."/>
        </authorList>
    </citation>
    <scope>NUCLEOTIDE SEQUENCE</scope>
</reference>
<name>A0A645GUP7_9ZZZZ</name>
<dbReference type="AlphaFoldDB" id="A0A645GUP7"/>
<gene>
    <name evidence="1" type="ORF">SDC9_175188</name>
</gene>
<proteinExistence type="predicted"/>
<accession>A0A645GUP7</accession>
<sequence>MRRDAALAVFVNFTQQRVGGGKVALGAQKVGDIPTLKIALGRNAVARAEQRSVRFAEQFFNLVRRKEVIFSLDALGIGVLRRVKPAVRRVHFAAKVLEYALDDVTVDVLADFFICEQVCHRQKRIVVEHFFKMGHEPVAVGRVARKAAADMVEYAAAEHAHQRFLGHLRRGI</sequence>
<protein>
    <submittedName>
        <fullName evidence="1">Uncharacterized protein</fullName>
    </submittedName>
</protein>
<comment type="caution">
    <text evidence="1">The sequence shown here is derived from an EMBL/GenBank/DDBJ whole genome shotgun (WGS) entry which is preliminary data.</text>
</comment>
<organism evidence="1">
    <name type="scientific">bioreactor metagenome</name>
    <dbReference type="NCBI Taxonomy" id="1076179"/>
    <lineage>
        <taxon>unclassified sequences</taxon>
        <taxon>metagenomes</taxon>
        <taxon>ecological metagenomes</taxon>
    </lineage>
</organism>
<dbReference type="EMBL" id="VSSQ01077756">
    <property type="protein sequence ID" value="MPN27754.1"/>
    <property type="molecule type" value="Genomic_DNA"/>
</dbReference>